<comment type="caution">
    <text evidence="2">The sequence shown here is derived from an EMBL/GenBank/DDBJ whole genome shotgun (WGS) entry which is preliminary data.</text>
</comment>
<evidence type="ECO:0000313" key="2">
    <source>
        <dbReference type="EMBL" id="TNN30868.1"/>
    </source>
</evidence>
<evidence type="ECO:0000313" key="3">
    <source>
        <dbReference type="Proteomes" id="UP000314294"/>
    </source>
</evidence>
<protein>
    <submittedName>
        <fullName evidence="2">Uncharacterized protein</fullName>
    </submittedName>
</protein>
<dbReference type="Proteomes" id="UP000314294">
    <property type="component" value="Unassembled WGS sequence"/>
</dbReference>
<keyword evidence="3" id="KW-1185">Reference proteome</keyword>
<feature type="region of interest" description="Disordered" evidence="1">
    <location>
        <begin position="1"/>
        <end position="65"/>
    </location>
</feature>
<sequence length="65" mass="7330">MKTTKTTDEDPRSRTSRGPERYEDPQNRDRPLWTPLDPHGPLWTALDPSDVEKQQEARGGGNAGL</sequence>
<proteinExistence type="predicted"/>
<accession>A0A4Z2EPX2</accession>
<gene>
    <name evidence="2" type="ORF">EYF80_058978</name>
</gene>
<evidence type="ECO:0000256" key="1">
    <source>
        <dbReference type="SAM" id="MobiDB-lite"/>
    </source>
</evidence>
<name>A0A4Z2EPX2_9TELE</name>
<organism evidence="2 3">
    <name type="scientific">Liparis tanakae</name>
    <name type="common">Tanaka's snailfish</name>
    <dbReference type="NCBI Taxonomy" id="230148"/>
    <lineage>
        <taxon>Eukaryota</taxon>
        <taxon>Metazoa</taxon>
        <taxon>Chordata</taxon>
        <taxon>Craniata</taxon>
        <taxon>Vertebrata</taxon>
        <taxon>Euteleostomi</taxon>
        <taxon>Actinopterygii</taxon>
        <taxon>Neopterygii</taxon>
        <taxon>Teleostei</taxon>
        <taxon>Neoteleostei</taxon>
        <taxon>Acanthomorphata</taxon>
        <taxon>Eupercaria</taxon>
        <taxon>Perciformes</taxon>
        <taxon>Cottioidei</taxon>
        <taxon>Cottales</taxon>
        <taxon>Liparidae</taxon>
        <taxon>Liparis</taxon>
    </lineage>
</organism>
<reference evidence="2 3" key="1">
    <citation type="submission" date="2019-03" db="EMBL/GenBank/DDBJ databases">
        <title>First draft genome of Liparis tanakae, snailfish: a comprehensive survey of snailfish specific genes.</title>
        <authorList>
            <person name="Kim W."/>
            <person name="Song I."/>
            <person name="Jeong J.-H."/>
            <person name="Kim D."/>
            <person name="Kim S."/>
            <person name="Ryu S."/>
            <person name="Song J.Y."/>
            <person name="Lee S.K."/>
        </authorList>
    </citation>
    <scope>NUCLEOTIDE SEQUENCE [LARGE SCALE GENOMIC DNA]</scope>
    <source>
        <tissue evidence="2">Muscle</tissue>
    </source>
</reference>
<feature type="compositionally biased region" description="Basic and acidic residues" evidence="1">
    <location>
        <begin position="1"/>
        <end position="31"/>
    </location>
</feature>
<dbReference type="AlphaFoldDB" id="A0A4Z2EPX2"/>
<dbReference type="EMBL" id="SRLO01004034">
    <property type="protein sequence ID" value="TNN30868.1"/>
    <property type="molecule type" value="Genomic_DNA"/>
</dbReference>